<reference evidence="6 7" key="1">
    <citation type="journal article" date="2016" name="Sci. Rep.">
        <title>Complete genome sequence and transcriptomic analysis of a novel marine strain Bacillus weihaiensis reveals the mechanism of brown algae degradation.</title>
        <authorList>
            <person name="Zhu Y."/>
            <person name="Chen P."/>
            <person name="Bao Y."/>
            <person name="Men Y."/>
            <person name="Zeng Y."/>
            <person name="Yang J."/>
            <person name="Sun J."/>
            <person name="Sun Y."/>
        </authorList>
    </citation>
    <scope>NUCLEOTIDE SEQUENCE [LARGE SCALE GENOMIC DNA]</scope>
    <source>
        <strain evidence="6 7">Alg07</strain>
    </source>
</reference>
<protein>
    <submittedName>
        <fullName evidence="6">Bacitracin ABC transporter ATP-binding protein</fullName>
    </submittedName>
</protein>
<dbReference type="KEGG" id="bwh:A9C19_01520"/>
<dbReference type="PANTHER" id="PTHR43335:SF4">
    <property type="entry name" value="ABC TRANSPORTER, ATP-BINDING PROTEIN"/>
    <property type="match status" value="1"/>
</dbReference>
<gene>
    <name evidence="6" type="ORF">A9C19_01520</name>
</gene>
<evidence type="ECO:0000256" key="1">
    <source>
        <dbReference type="ARBA" id="ARBA00005417"/>
    </source>
</evidence>
<evidence type="ECO:0000256" key="2">
    <source>
        <dbReference type="ARBA" id="ARBA00022448"/>
    </source>
</evidence>
<dbReference type="Gene3D" id="3.40.50.300">
    <property type="entry name" value="P-loop containing nucleotide triphosphate hydrolases"/>
    <property type="match status" value="1"/>
</dbReference>
<dbReference type="PROSITE" id="PS50893">
    <property type="entry name" value="ABC_TRANSPORTER_2"/>
    <property type="match status" value="1"/>
</dbReference>
<dbReference type="InterPro" id="IPR027417">
    <property type="entry name" value="P-loop_NTPase"/>
</dbReference>
<evidence type="ECO:0000256" key="3">
    <source>
        <dbReference type="ARBA" id="ARBA00022741"/>
    </source>
</evidence>
<keyword evidence="7" id="KW-1185">Reference proteome</keyword>
<name>A0A1L3MMG1_9BACI</name>
<keyword evidence="2" id="KW-0813">Transport</keyword>
<dbReference type="PANTHER" id="PTHR43335">
    <property type="entry name" value="ABC TRANSPORTER, ATP-BINDING PROTEIN"/>
    <property type="match status" value="1"/>
</dbReference>
<dbReference type="SMART" id="SM00382">
    <property type="entry name" value="AAA"/>
    <property type="match status" value="1"/>
</dbReference>
<evidence type="ECO:0000313" key="6">
    <source>
        <dbReference type="EMBL" id="APH03535.1"/>
    </source>
</evidence>
<dbReference type="EMBL" id="CP016020">
    <property type="protein sequence ID" value="APH03535.1"/>
    <property type="molecule type" value="Genomic_DNA"/>
</dbReference>
<dbReference type="GO" id="GO:0005524">
    <property type="term" value="F:ATP binding"/>
    <property type="evidence" value="ECO:0007669"/>
    <property type="project" value="UniProtKB-KW"/>
</dbReference>
<dbReference type="InterPro" id="IPR003439">
    <property type="entry name" value="ABC_transporter-like_ATP-bd"/>
</dbReference>
<evidence type="ECO:0000259" key="5">
    <source>
        <dbReference type="PROSITE" id="PS50893"/>
    </source>
</evidence>
<dbReference type="STRING" id="1547283.A9C19_01520"/>
<accession>A0A1L3MMG1</accession>
<evidence type="ECO:0000313" key="7">
    <source>
        <dbReference type="Proteomes" id="UP000181936"/>
    </source>
</evidence>
<dbReference type="PROSITE" id="PS00211">
    <property type="entry name" value="ABC_TRANSPORTER_1"/>
    <property type="match status" value="1"/>
</dbReference>
<feature type="domain" description="ABC transporter" evidence="5">
    <location>
        <begin position="5"/>
        <end position="232"/>
    </location>
</feature>
<evidence type="ECO:0000256" key="4">
    <source>
        <dbReference type="ARBA" id="ARBA00022840"/>
    </source>
</evidence>
<dbReference type="RefSeq" id="WP_072578325.1">
    <property type="nucleotide sequence ID" value="NZ_CP016020.1"/>
</dbReference>
<comment type="similarity">
    <text evidence="1">Belongs to the ABC transporter superfamily.</text>
</comment>
<dbReference type="InterPro" id="IPR003593">
    <property type="entry name" value="AAA+_ATPase"/>
</dbReference>
<dbReference type="Proteomes" id="UP000181936">
    <property type="component" value="Chromosome"/>
</dbReference>
<dbReference type="SUPFAM" id="SSF52540">
    <property type="entry name" value="P-loop containing nucleoside triphosphate hydrolases"/>
    <property type="match status" value="1"/>
</dbReference>
<proteinExistence type="inferred from homology"/>
<dbReference type="GO" id="GO:0016887">
    <property type="term" value="F:ATP hydrolysis activity"/>
    <property type="evidence" value="ECO:0007669"/>
    <property type="project" value="InterPro"/>
</dbReference>
<dbReference type="CDD" id="cd03268">
    <property type="entry name" value="ABC_BcrA_bacitracin_resist"/>
    <property type="match status" value="1"/>
</dbReference>
<dbReference type="AlphaFoldDB" id="A0A1L3MMG1"/>
<dbReference type="Pfam" id="PF00005">
    <property type="entry name" value="ABC_tran"/>
    <property type="match status" value="1"/>
</dbReference>
<dbReference type="InterPro" id="IPR017871">
    <property type="entry name" value="ABC_transporter-like_CS"/>
</dbReference>
<organism evidence="6 7">
    <name type="scientific">Bacillus weihaiensis</name>
    <dbReference type="NCBI Taxonomy" id="1547283"/>
    <lineage>
        <taxon>Bacteria</taxon>
        <taxon>Bacillati</taxon>
        <taxon>Bacillota</taxon>
        <taxon>Bacilli</taxon>
        <taxon>Bacillales</taxon>
        <taxon>Bacillaceae</taxon>
        <taxon>Bacillus</taxon>
    </lineage>
</organism>
<dbReference type="OrthoDB" id="9804819at2"/>
<sequence>MKEIIQTTNLTKRFKGRTVVNGVNLKINHGEIYGFLGPNGAGKTTTIRMLLGLTKPTDGYMELFGERVKSSHLQALKKIGSLVESPSYYGHLTARENLEALRKILKVPKSRIDEVLSIVRLTKDANRAVKGYSLGMKQRLGIASALLGNPELLILDEPTNGLDPSGIHEIRDLIKSMPQKYGVTILISSHLLSEIDQMATEVGIITNGTMIFQDSIDNLRNKAKAEISIKVDQPEKAKTLLLSKGIVTQMSEEYLLTNETTDVQVAKMVETLINGGQSVYRVEEKRKSLEDIFLDLTSEGGLKNASGFSS</sequence>
<keyword evidence="4 6" id="KW-0067">ATP-binding</keyword>
<keyword evidence="3" id="KW-0547">Nucleotide-binding</keyword>